<evidence type="ECO:0000256" key="5">
    <source>
        <dbReference type="ARBA" id="ARBA00022982"/>
    </source>
</evidence>
<evidence type="ECO:0000256" key="1">
    <source>
        <dbReference type="ARBA" id="ARBA00004141"/>
    </source>
</evidence>
<dbReference type="PANTHER" id="PTHR43469">
    <property type="entry name" value="DISULFIDE FORMATION PROTEIN-RELATED"/>
    <property type="match status" value="1"/>
</dbReference>
<accession>A0A8J4H3C1</accession>
<dbReference type="HAMAP" id="MF_00287">
    <property type="entry name" value="BdbC"/>
    <property type="match status" value="1"/>
</dbReference>
<comment type="caution">
    <text evidence="13">The sequence shown here is derived from an EMBL/GenBank/DDBJ whole genome shotgun (WGS) entry which is preliminary data.</text>
</comment>
<keyword evidence="9" id="KW-1015">Disulfide bond</keyword>
<dbReference type="InterPro" id="IPR023380">
    <property type="entry name" value="DsbB-like_sf"/>
</dbReference>
<keyword evidence="14" id="KW-1185">Reference proteome</keyword>
<evidence type="ECO:0000313" key="14">
    <source>
        <dbReference type="Proteomes" id="UP000677918"/>
    </source>
</evidence>
<dbReference type="InterPro" id="IPR003752">
    <property type="entry name" value="DiS_bond_form_DsbB/BdbC"/>
</dbReference>
<keyword evidence="8 12" id="KW-0472">Membrane</keyword>
<evidence type="ECO:0000256" key="11">
    <source>
        <dbReference type="ARBA" id="ARBA00023284"/>
    </source>
</evidence>
<keyword evidence="6 12" id="KW-1133">Transmembrane helix</keyword>
<comment type="similarity">
    <text evidence="2">Belongs to the DsbB family. BdbC subfamily.</text>
</comment>
<sequence length="147" mass="16573">MMNKKSFVLEQGLYLSWGIALAATLGSLYFSEIQKFIPCTYCWYQRILMYPLVILLGIAAVRNDYKQSYYVLPFSVLGMGMSTYHYLVQKTPWFQSAGSGCGIIPCNTAYINWLGFITIPFLALIAFTLITVLQILIIRNARSAAGK</sequence>
<evidence type="ECO:0000256" key="6">
    <source>
        <dbReference type="ARBA" id="ARBA00022989"/>
    </source>
</evidence>
<keyword evidence="4 12" id="KW-0812">Transmembrane</keyword>
<gene>
    <name evidence="13" type="primary">dsbB</name>
    <name evidence="13" type="ORF">XYCOK13_09780</name>
</gene>
<evidence type="ECO:0000256" key="2">
    <source>
        <dbReference type="ARBA" id="ARBA00007602"/>
    </source>
</evidence>
<feature type="transmembrane region" description="Helical" evidence="12">
    <location>
        <begin position="12"/>
        <end position="31"/>
    </location>
</feature>
<evidence type="ECO:0000256" key="4">
    <source>
        <dbReference type="ARBA" id="ARBA00022692"/>
    </source>
</evidence>
<keyword evidence="10" id="KW-0143">Chaperone</keyword>
<dbReference type="SUPFAM" id="SSF158442">
    <property type="entry name" value="DsbB-like"/>
    <property type="match status" value="1"/>
</dbReference>
<keyword evidence="5" id="KW-0249">Electron transport</keyword>
<feature type="transmembrane region" description="Helical" evidence="12">
    <location>
        <begin position="68"/>
        <end position="87"/>
    </location>
</feature>
<keyword evidence="3" id="KW-0813">Transport</keyword>
<evidence type="ECO:0000256" key="10">
    <source>
        <dbReference type="ARBA" id="ARBA00023186"/>
    </source>
</evidence>
<dbReference type="PIRSF" id="PIRSF036659">
    <property type="entry name" value="BdbC"/>
    <property type="match status" value="1"/>
</dbReference>
<dbReference type="AlphaFoldDB" id="A0A8J4H3C1"/>
<evidence type="ECO:0000256" key="9">
    <source>
        <dbReference type="ARBA" id="ARBA00023157"/>
    </source>
</evidence>
<evidence type="ECO:0000256" key="8">
    <source>
        <dbReference type="ARBA" id="ARBA00023136"/>
    </source>
</evidence>
<dbReference type="GO" id="GO:0015035">
    <property type="term" value="F:protein-disulfide reductase activity"/>
    <property type="evidence" value="ECO:0007669"/>
    <property type="project" value="InterPro"/>
</dbReference>
<feature type="transmembrane region" description="Helical" evidence="12">
    <location>
        <begin position="43"/>
        <end position="61"/>
    </location>
</feature>
<keyword evidence="7" id="KW-0560">Oxidoreductase</keyword>
<evidence type="ECO:0000256" key="12">
    <source>
        <dbReference type="SAM" id="Phobius"/>
    </source>
</evidence>
<dbReference type="PANTHER" id="PTHR43469:SF1">
    <property type="entry name" value="SPBETA PROPHAGE-DERIVED DISULFIDE BOND FORMATION PROTEIN B"/>
    <property type="match status" value="1"/>
</dbReference>
<keyword evidence="11" id="KW-0676">Redox-active center</keyword>
<dbReference type="Pfam" id="PF02600">
    <property type="entry name" value="DsbB"/>
    <property type="match status" value="1"/>
</dbReference>
<dbReference type="Proteomes" id="UP000677918">
    <property type="component" value="Unassembled WGS sequence"/>
</dbReference>
<evidence type="ECO:0000256" key="7">
    <source>
        <dbReference type="ARBA" id="ARBA00023002"/>
    </source>
</evidence>
<evidence type="ECO:0000256" key="3">
    <source>
        <dbReference type="ARBA" id="ARBA00022448"/>
    </source>
</evidence>
<dbReference type="EMBL" id="BOVK01000013">
    <property type="protein sequence ID" value="GIQ68154.1"/>
    <property type="molecule type" value="Genomic_DNA"/>
</dbReference>
<dbReference type="GO" id="GO:0006457">
    <property type="term" value="P:protein folding"/>
    <property type="evidence" value="ECO:0007669"/>
    <property type="project" value="InterPro"/>
</dbReference>
<dbReference type="GO" id="GO:0016020">
    <property type="term" value="C:membrane"/>
    <property type="evidence" value="ECO:0007669"/>
    <property type="project" value="UniProtKB-SubCell"/>
</dbReference>
<dbReference type="Gene3D" id="1.20.1550.10">
    <property type="entry name" value="DsbB-like"/>
    <property type="match status" value="1"/>
</dbReference>
<protein>
    <submittedName>
        <fullName evidence="13">Putative disulfide formation protein</fullName>
    </submittedName>
</protein>
<feature type="transmembrane region" description="Helical" evidence="12">
    <location>
        <begin position="113"/>
        <end position="138"/>
    </location>
</feature>
<dbReference type="InterPro" id="IPR012187">
    <property type="entry name" value="Disulphide_bond_form_BdbC"/>
</dbReference>
<comment type="subcellular location">
    <subcellularLocation>
        <location evidence="1">Membrane</location>
        <topology evidence="1">Multi-pass membrane protein</topology>
    </subcellularLocation>
</comment>
<proteinExistence type="inferred from homology"/>
<organism evidence="13 14">
    <name type="scientific">Xylanibacillus composti</name>
    <dbReference type="NCBI Taxonomy" id="1572762"/>
    <lineage>
        <taxon>Bacteria</taxon>
        <taxon>Bacillati</taxon>
        <taxon>Bacillota</taxon>
        <taxon>Bacilli</taxon>
        <taxon>Bacillales</taxon>
        <taxon>Paenibacillaceae</taxon>
        <taxon>Xylanibacillus</taxon>
    </lineage>
</organism>
<dbReference type="NCBIfam" id="NF002849">
    <property type="entry name" value="PRK03113.1"/>
    <property type="match status" value="1"/>
</dbReference>
<evidence type="ECO:0000313" key="13">
    <source>
        <dbReference type="EMBL" id="GIQ68154.1"/>
    </source>
</evidence>
<reference evidence="13" key="1">
    <citation type="submission" date="2021-04" db="EMBL/GenBank/DDBJ databases">
        <title>Draft genome sequence of Xylanibacillus composti strain K13.</title>
        <authorList>
            <person name="Uke A."/>
            <person name="Chhe C."/>
            <person name="Baramee S."/>
            <person name="Kosugi A."/>
        </authorList>
    </citation>
    <scope>NUCLEOTIDE SEQUENCE</scope>
    <source>
        <strain evidence="13">K13</strain>
    </source>
</reference>
<name>A0A8J4H3C1_9BACL</name>